<accession>B7VPC3</accession>
<feature type="transmembrane region" description="Helical" evidence="1">
    <location>
        <begin position="21"/>
        <end position="43"/>
    </location>
</feature>
<name>B7VPC3_VIBA3</name>
<dbReference type="Proteomes" id="UP000009100">
    <property type="component" value="Chromosome 1"/>
</dbReference>
<dbReference type="STRING" id="575788.VS_1688"/>
<dbReference type="Pfam" id="PF08173">
    <property type="entry name" value="YbgT_YccB"/>
    <property type="match status" value="1"/>
</dbReference>
<evidence type="ECO:0000313" key="3">
    <source>
        <dbReference type="Proteomes" id="UP000009100"/>
    </source>
</evidence>
<gene>
    <name evidence="2" type="ordered locus">VS_1688</name>
</gene>
<dbReference type="NCBIfam" id="TIGR02106">
    <property type="entry name" value="cyd_oper_ybgT"/>
    <property type="match status" value="1"/>
</dbReference>
<dbReference type="InterPro" id="IPR011724">
    <property type="entry name" value="Cyd_oper_YbgT"/>
</dbReference>
<dbReference type="KEGG" id="vsp:VS_1688"/>
<keyword evidence="1" id="KW-1133">Transmembrane helix</keyword>
<evidence type="ECO:0000256" key="1">
    <source>
        <dbReference type="SAM" id="Phobius"/>
    </source>
</evidence>
<organism evidence="2 3">
    <name type="scientific">Vibrio atlanticus (strain LGP32)</name>
    <name type="common">Vibrio splendidus (strain Mel32)</name>
    <dbReference type="NCBI Taxonomy" id="575788"/>
    <lineage>
        <taxon>Bacteria</taxon>
        <taxon>Pseudomonadati</taxon>
        <taxon>Pseudomonadota</taxon>
        <taxon>Gammaproteobacteria</taxon>
        <taxon>Vibrionales</taxon>
        <taxon>Vibrionaceae</taxon>
        <taxon>Vibrio</taxon>
    </lineage>
</organism>
<keyword evidence="1" id="KW-0472">Membrane</keyword>
<dbReference type="EMBL" id="FM954972">
    <property type="protein sequence ID" value="CAV18872.1"/>
    <property type="molecule type" value="Genomic_DNA"/>
</dbReference>
<evidence type="ECO:0000313" key="2">
    <source>
        <dbReference type="EMBL" id="CAV18872.1"/>
    </source>
</evidence>
<dbReference type="InterPro" id="IPR012994">
    <property type="entry name" value="YbgT_YccB"/>
</dbReference>
<sequence>MDDSITSMSNATAIHCIKEFLMWYFVWILGLFLASAFAVLNVISLEKSDSETEF</sequence>
<dbReference type="HOGENOM" id="CLU_3049291_0_0_6"/>
<reference evidence="2 3" key="1">
    <citation type="submission" date="2009-02" db="EMBL/GenBank/DDBJ databases">
        <title>Vibrio splendidus str. LGP32 complete genome.</title>
        <authorList>
            <person name="Mazel D."/>
            <person name="Le Roux F."/>
        </authorList>
    </citation>
    <scope>NUCLEOTIDE SEQUENCE [LARGE SCALE GENOMIC DNA]</scope>
    <source>
        <strain evidence="2 3">LGP32</strain>
    </source>
</reference>
<dbReference type="AlphaFoldDB" id="B7VPC3"/>
<protein>
    <submittedName>
        <fullName evidence="2">Uncharacterized protein</fullName>
    </submittedName>
</protein>
<keyword evidence="1" id="KW-0812">Transmembrane</keyword>
<proteinExistence type="predicted"/>